<dbReference type="EnsemblMetazoa" id="Aqu2.1.42304_001">
    <property type="protein sequence ID" value="Aqu2.1.42304_001"/>
    <property type="gene ID" value="Aqu2.1.42304"/>
</dbReference>
<organism evidence="4">
    <name type="scientific">Amphimedon queenslandica</name>
    <name type="common">Sponge</name>
    <dbReference type="NCBI Taxonomy" id="400682"/>
    <lineage>
        <taxon>Eukaryota</taxon>
        <taxon>Metazoa</taxon>
        <taxon>Porifera</taxon>
        <taxon>Demospongiae</taxon>
        <taxon>Heteroscleromorpha</taxon>
        <taxon>Haplosclerida</taxon>
        <taxon>Niphatidae</taxon>
        <taxon>Amphimedon</taxon>
    </lineage>
</organism>
<evidence type="ECO:0000313" key="4">
    <source>
        <dbReference type="EnsemblMetazoa" id="Aqu2.1.42304_001"/>
    </source>
</evidence>
<feature type="domain" description="K Homology" evidence="3">
    <location>
        <begin position="227"/>
        <end position="286"/>
    </location>
</feature>
<feature type="region of interest" description="Disordered" evidence="2">
    <location>
        <begin position="390"/>
        <end position="572"/>
    </location>
</feature>
<dbReference type="GO" id="GO:0045182">
    <property type="term" value="F:translation regulator activity"/>
    <property type="evidence" value="ECO:0007669"/>
    <property type="project" value="TreeGrafter"/>
</dbReference>
<feature type="domain" description="K Homology" evidence="3">
    <location>
        <begin position="290"/>
        <end position="368"/>
    </location>
</feature>
<dbReference type="PANTHER" id="PTHR10603">
    <property type="entry name" value="FRAGILE X MENTAL RETARDATION SYNDROME-RELATED PROTEIN"/>
    <property type="match status" value="1"/>
</dbReference>
<dbReference type="GO" id="GO:0048513">
    <property type="term" value="P:animal organ development"/>
    <property type="evidence" value="ECO:0007669"/>
    <property type="project" value="TreeGrafter"/>
</dbReference>
<dbReference type="AlphaFoldDB" id="A0A1X7VQX8"/>
<evidence type="ECO:0000259" key="3">
    <source>
        <dbReference type="SMART" id="SM00322"/>
    </source>
</evidence>
<accession>A0A1X7VQX8</accession>
<dbReference type="Pfam" id="PF17904">
    <property type="entry name" value="KH_9"/>
    <property type="match status" value="1"/>
</dbReference>
<sequence length="572" mass="64115">MASMDVEVIFPDICGAFYKGKLIDMDSDGGKCLVSFEEDWKPNSWVELKHVRFPPSPPKKDVELNTGTKIEAFLPFQEGEPCGWWLATVTKTKGEVAGIQFQSGDKHFTDLVERQSLRAPNENPPLEAIQFYQKEFTVPDDIQDYCQEAKVHNNFRSKVGAISVTYNTDKKSLVVICDNQASLEKAELLIDMHLSDMSTQASLRSKAEKAAQRLHGASQPVLENSSGLYEDKFHIFPECIGFAMGRQGWNVNQARQIPGIISIDFDDFGSVFTVRAETKEAAMEARSLLEFTRSIMHVPRDLAGKVIGRGGNVIQQILEKSRLNNIKVIGDEEAQERRINTKGEVPFELLGRKKAIENATLMLEYHLDHLREVNNILQDREQITQQLRDSGLDDTPTYFPRPNPPRGWSGGFGRGGGGNSGGGGGRRGGRSGGRGGGRRRRPRQGRASQDERQNEEEEEEEEREEGVPPQDQSDESESSNDEKQDEEREEEEAEQQKAESHSEEEKEPTDRRRRRGGGGGGGGRRRYRGRGRGGSYRNRYTNNEEDTPIQSEDWAGPEETPPTDQATPTNST</sequence>
<dbReference type="InterPro" id="IPR040148">
    <property type="entry name" value="FMR1"/>
</dbReference>
<dbReference type="InParanoid" id="A0A1X7VQX8"/>
<dbReference type="InterPro" id="IPR004087">
    <property type="entry name" value="KH_dom"/>
</dbReference>
<feature type="compositionally biased region" description="Gly residues" evidence="2">
    <location>
        <begin position="408"/>
        <end position="435"/>
    </location>
</feature>
<dbReference type="SUPFAM" id="SSF54791">
    <property type="entry name" value="Eukaryotic type KH-domain (KH-domain type I)"/>
    <property type="match status" value="2"/>
</dbReference>
<protein>
    <recommendedName>
        <fullName evidence="3">K Homology domain-containing protein</fullName>
    </recommendedName>
</protein>
<feature type="compositionally biased region" description="Polar residues" evidence="2">
    <location>
        <begin position="562"/>
        <end position="572"/>
    </location>
</feature>
<keyword evidence="5" id="KW-1185">Reference proteome</keyword>
<proteinExistence type="predicted"/>
<dbReference type="InterPro" id="IPR004088">
    <property type="entry name" value="KH_dom_type_1"/>
</dbReference>
<dbReference type="PROSITE" id="PS50084">
    <property type="entry name" value="KH_TYPE_1"/>
    <property type="match status" value="1"/>
</dbReference>
<dbReference type="STRING" id="400682.A0A1X7VQX8"/>
<dbReference type="GO" id="GO:0003730">
    <property type="term" value="F:mRNA 3'-UTR binding"/>
    <property type="evidence" value="ECO:0007669"/>
    <property type="project" value="TreeGrafter"/>
</dbReference>
<name>A0A1X7VQX8_AMPQE</name>
<dbReference type="OrthoDB" id="424249at2759"/>
<dbReference type="CDD" id="cd22425">
    <property type="entry name" value="KH_I_FMR1_FXR_rpt1"/>
    <property type="match status" value="1"/>
</dbReference>
<evidence type="ECO:0000256" key="2">
    <source>
        <dbReference type="SAM" id="MobiDB-lite"/>
    </source>
</evidence>
<dbReference type="Gene3D" id="2.30.30.140">
    <property type="match status" value="2"/>
</dbReference>
<keyword evidence="1" id="KW-0694">RNA-binding</keyword>
<dbReference type="SMART" id="SM00322">
    <property type="entry name" value="KH"/>
    <property type="match status" value="2"/>
</dbReference>
<dbReference type="EnsemblMetazoa" id="XM_020002783.1">
    <property type="protein sequence ID" value="XP_019858342.1"/>
    <property type="gene ID" value="LOC105315410"/>
</dbReference>
<dbReference type="GO" id="GO:0005634">
    <property type="term" value="C:nucleus"/>
    <property type="evidence" value="ECO:0007669"/>
    <property type="project" value="TreeGrafter"/>
</dbReference>
<dbReference type="InterPro" id="IPR040472">
    <property type="entry name" value="FMRP_KH0"/>
</dbReference>
<dbReference type="Pfam" id="PF00013">
    <property type="entry name" value="KH_1"/>
    <property type="match status" value="1"/>
</dbReference>
<dbReference type="GO" id="GO:0099577">
    <property type="term" value="P:regulation of translation at presynapse, modulating synaptic transmission"/>
    <property type="evidence" value="ECO:0007669"/>
    <property type="project" value="TreeGrafter"/>
</dbReference>
<dbReference type="EnsemblMetazoa" id="XM_020002777.1">
    <property type="protein sequence ID" value="XP_019858336.1"/>
    <property type="gene ID" value="LOC105315410"/>
</dbReference>
<dbReference type="GO" id="GO:0010494">
    <property type="term" value="C:cytoplasmic stress granule"/>
    <property type="evidence" value="ECO:0007669"/>
    <property type="project" value="TreeGrafter"/>
</dbReference>
<dbReference type="GO" id="GO:0043488">
    <property type="term" value="P:regulation of mRNA stability"/>
    <property type="evidence" value="ECO:0007669"/>
    <property type="project" value="TreeGrafter"/>
</dbReference>
<dbReference type="GO" id="GO:0045727">
    <property type="term" value="P:positive regulation of translation"/>
    <property type="evidence" value="ECO:0007669"/>
    <property type="project" value="TreeGrafter"/>
</dbReference>
<dbReference type="GO" id="GO:0051028">
    <property type="term" value="P:mRNA transport"/>
    <property type="evidence" value="ECO:0007669"/>
    <property type="project" value="TreeGrafter"/>
</dbReference>
<dbReference type="eggNOG" id="ENOG502QPKJ">
    <property type="taxonomic scope" value="Eukaryota"/>
</dbReference>
<dbReference type="CDD" id="cd22426">
    <property type="entry name" value="KH_I_FMR1_FXR_rpt2"/>
    <property type="match status" value="1"/>
</dbReference>
<reference evidence="5" key="1">
    <citation type="journal article" date="2010" name="Nature">
        <title>The Amphimedon queenslandica genome and the evolution of animal complexity.</title>
        <authorList>
            <person name="Srivastava M."/>
            <person name="Simakov O."/>
            <person name="Chapman J."/>
            <person name="Fahey B."/>
            <person name="Gauthier M.E."/>
            <person name="Mitros T."/>
            <person name="Richards G.S."/>
            <person name="Conaco C."/>
            <person name="Dacre M."/>
            <person name="Hellsten U."/>
            <person name="Larroux C."/>
            <person name="Putnam N.H."/>
            <person name="Stanke M."/>
            <person name="Adamska M."/>
            <person name="Darling A."/>
            <person name="Degnan S.M."/>
            <person name="Oakley T.H."/>
            <person name="Plachetzki D.C."/>
            <person name="Zhai Y."/>
            <person name="Adamski M."/>
            <person name="Calcino A."/>
            <person name="Cummins S.F."/>
            <person name="Goodstein D.M."/>
            <person name="Harris C."/>
            <person name="Jackson D.J."/>
            <person name="Leys S.P."/>
            <person name="Shu S."/>
            <person name="Woodcroft B.J."/>
            <person name="Vervoort M."/>
            <person name="Kosik K.S."/>
            <person name="Manning G."/>
            <person name="Degnan B.M."/>
            <person name="Rokhsar D.S."/>
        </authorList>
    </citation>
    <scope>NUCLEOTIDE SEQUENCE [LARGE SCALE GENOMIC DNA]</scope>
</reference>
<dbReference type="CDD" id="cd20402">
    <property type="entry name" value="Tudor_Agenet_FMRP-like_rpt1"/>
    <property type="match status" value="1"/>
</dbReference>
<reference evidence="4" key="2">
    <citation type="submission" date="2017-05" db="UniProtKB">
        <authorList>
            <consortium name="EnsemblMetazoa"/>
        </authorList>
    </citation>
    <scope>IDENTIFICATION</scope>
</reference>
<evidence type="ECO:0000313" key="5">
    <source>
        <dbReference type="Proteomes" id="UP000007879"/>
    </source>
</evidence>
<feature type="compositionally biased region" description="Acidic residues" evidence="2">
    <location>
        <begin position="453"/>
        <end position="464"/>
    </location>
</feature>
<dbReference type="KEGG" id="aqu:105315410"/>
<evidence type="ECO:0000256" key="1">
    <source>
        <dbReference type="PROSITE-ProRule" id="PRU00117"/>
    </source>
</evidence>
<dbReference type="InterPro" id="IPR036612">
    <property type="entry name" value="KH_dom_type_1_sf"/>
</dbReference>
<dbReference type="Proteomes" id="UP000007879">
    <property type="component" value="Unassembled WGS sequence"/>
</dbReference>
<dbReference type="PANTHER" id="PTHR10603:SF7">
    <property type="entry name" value="FRAGILE X MESSENGER RIBONUCLEOPROTEIN 1 HOMOLOG"/>
    <property type="match status" value="1"/>
</dbReference>
<dbReference type="CDD" id="cd22427">
    <property type="entry name" value="KH_I_FMR1_FXR_rpt3"/>
    <property type="match status" value="1"/>
</dbReference>
<feature type="compositionally biased region" description="Basic and acidic residues" evidence="2">
    <location>
        <begin position="494"/>
        <end position="510"/>
    </location>
</feature>
<gene>
    <name evidence="4" type="primary">105315410</name>
</gene>
<dbReference type="Gene3D" id="3.30.1370.10">
    <property type="entry name" value="K Homology domain, type 1"/>
    <property type="match status" value="2"/>
</dbReference>